<evidence type="ECO:0000256" key="11">
    <source>
        <dbReference type="SAM" id="SignalP"/>
    </source>
</evidence>
<keyword evidence="4" id="KW-1134">Transmembrane beta strand</keyword>
<keyword evidence="8" id="KW-0998">Cell outer membrane</keyword>
<comment type="caution">
    <text evidence="15">The sequence shown here is derived from an EMBL/GenBank/DDBJ whole genome shotgun (WGS) entry which is preliminary data.</text>
</comment>
<dbReference type="RefSeq" id="WP_345011762.1">
    <property type="nucleotide sequence ID" value="NZ_BAABFC010000010.1"/>
</dbReference>
<protein>
    <recommendedName>
        <fullName evidence="3">Translocation and assembly module subunit TamA</fullName>
    </recommendedName>
    <alternativeName>
        <fullName evidence="9">Autotransporter assembly factor TamA</fullName>
    </alternativeName>
</protein>
<evidence type="ECO:0000313" key="15">
    <source>
        <dbReference type="EMBL" id="GAA4498059.1"/>
    </source>
</evidence>
<evidence type="ECO:0000259" key="14">
    <source>
        <dbReference type="Pfam" id="PF17243"/>
    </source>
</evidence>
<feature type="signal peptide" evidence="11">
    <location>
        <begin position="1"/>
        <end position="19"/>
    </location>
</feature>
<evidence type="ECO:0000256" key="7">
    <source>
        <dbReference type="ARBA" id="ARBA00023136"/>
    </source>
</evidence>
<feature type="domain" description="TamA POTRA" evidence="14">
    <location>
        <begin position="25"/>
        <end position="95"/>
    </location>
</feature>
<gene>
    <name evidence="15" type="ORF">GCM10023095_15710</name>
</gene>
<evidence type="ECO:0000256" key="10">
    <source>
        <dbReference type="ARBA" id="ARBA00093548"/>
    </source>
</evidence>
<feature type="domain" description="POTRA" evidence="13">
    <location>
        <begin position="185"/>
        <end position="255"/>
    </location>
</feature>
<reference evidence="16" key="1">
    <citation type="journal article" date="2019" name="Int. J. Syst. Evol. Microbiol.">
        <title>The Global Catalogue of Microorganisms (GCM) 10K type strain sequencing project: providing services to taxonomists for standard genome sequencing and annotation.</title>
        <authorList>
            <consortium name="The Broad Institute Genomics Platform"/>
            <consortium name="The Broad Institute Genome Sequencing Center for Infectious Disease"/>
            <person name="Wu L."/>
            <person name="Ma J."/>
        </authorList>
    </citation>
    <scope>NUCLEOTIDE SEQUENCE [LARGE SCALE GENOMIC DNA]</scope>
    <source>
        <strain evidence="16">JCM 32226</strain>
    </source>
</reference>
<dbReference type="InterPro" id="IPR039910">
    <property type="entry name" value="D15-like"/>
</dbReference>
<dbReference type="InterPro" id="IPR035243">
    <property type="entry name" value="TamA_POTRA_Dom_1"/>
</dbReference>
<evidence type="ECO:0000256" key="3">
    <source>
        <dbReference type="ARBA" id="ARBA00015419"/>
    </source>
</evidence>
<keyword evidence="7" id="KW-0472">Membrane</keyword>
<evidence type="ECO:0000256" key="4">
    <source>
        <dbReference type="ARBA" id="ARBA00022452"/>
    </source>
</evidence>
<accession>A0ABP8Q8X8</accession>
<feature type="chain" id="PRO_5046654513" description="Translocation and assembly module subunit TamA" evidence="11">
    <location>
        <begin position="20"/>
        <end position="569"/>
    </location>
</feature>
<name>A0ABP8Q8X8_9GAMM</name>
<dbReference type="PANTHER" id="PTHR12815:SF47">
    <property type="entry name" value="TRANSLOCATION AND ASSEMBLY MODULE SUBUNIT TAMA"/>
    <property type="match status" value="1"/>
</dbReference>
<evidence type="ECO:0000313" key="16">
    <source>
        <dbReference type="Proteomes" id="UP001501321"/>
    </source>
</evidence>
<evidence type="ECO:0000256" key="9">
    <source>
        <dbReference type="ARBA" id="ARBA00033063"/>
    </source>
</evidence>
<feature type="domain" description="Bacterial surface antigen (D15)" evidence="12">
    <location>
        <begin position="267"/>
        <end position="566"/>
    </location>
</feature>
<dbReference type="InterPro" id="IPR010827">
    <property type="entry name" value="BamA/TamA_POTRA"/>
</dbReference>
<sequence length="569" mass="64310">MFRIACLCCILLLSLPALAQPLHFKVSGLKGEAKENVVNYLESLPTIAPDRVSYRMQAIRETVVNALQALGYYQAEVTLVVDEQDPGLLRVKVKPGKPVTIRNWDLELTGEATQDESFAELTRQFPLKKGAVFHHGQYESIKAQLKGRALTRGYLDAKLTQAKVKVYPRENVADVSLHFDSGLRYHYGQIRIEGVEGTSRLIQPLLAFKQGDPYRAVQLAELSQTLSQTRYFKQIDVQPQMDKLTDHQVPILIQLSPRSDNLVEVGIGASTDEGPRLQLTWEKPWINQYGHSLYTEMKISAPQQNINFSYRIPGQDPLNDYYSLQTSYEATDQQDTNSHNLTVGAHYQTKTHGSWERDYFFETQYEDYTQGSSHGSSLLFMPGFTVSRLRMTGGMDPDWGDRVIFKNQYSSHYWGSDGDFSWLWGRTKWLRTPWPGHRLIWRAEQGAILGDTIDTVPASLRFFTGGDQTVRGFSYESISPVDDEGLLTGARYTTAVSVEYAYPVAEKWRLASFVDVGTATNDYTEAWKIGTGLGMRWLSPVGPIRLDIGFGVSETHIPFHLHFGLGPEL</sequence>
<evidence type="ECO:0000259" key="12">
    <source>
        <dbReference type="Pfam" id="PF01103"/>
    </source>
</evidence>
<comment type="subunit">
    <text evidence="10">Interacts with TamB to form the translocation and assembly module (TAM).</text>
</comment>
<dbReference type="Pfam" id="PF07244">
    <property type="entry name" value="POTRA"/>
    <property type="match status" value="1"/>
</dbReference>
<evidence type="ECO:0000256" key="8">
    <source>
        <dbReference type="ARBA" id="ARBA00023237"/>
    </source>
</evidence>
<dbReference type="EMBL" id="BAABFC010000010">
    <property type="protein sequence ID" value="GAA4498059.1"/>
    <property type="molecule type" value="Genomic_DNA"/>
</dbReference>
<comment type="similarity">
    <text evidence="2">Belongs to the TamA family.</text>
</comment>
<dbReference type="Pfam" id="PF01103">
    <property type="entry name" value="Omp85"/>
    <property type="match status" value="1"/>
</dbReference>
<dbReference type="Pfam" id="PF17243">
    <property type="entry name" value="POTRA_TamA_1"/>
    <property type="match status" value="1"/>
</dbReference>
<evidence type="ECO:0000256" key="6">
    <source>
        <dbReference type="ARBA" id="ARBA00022729"/>
    </source>
</evidence>
<comment type="subcellular location">
    <subcellularLocation>
        <location evidence="1">Cell outer membrane</location>
    </subcellularLocation>
</comment>
<dbReference type="PANTHER" id="PTHR12815">
    <property type="entry name" value="SORTING AND ASSEMBLY MACHINERY SAMM50 PROTEIN FAMILY MEMBER"/>
    <property type="match status" value="1"/>
</dbReference>
<keyword evidence="6 11" id="KW-0732">Signal</keyword>
<evidence type="ECO:0000256" key="1">
    <source>
        <dbReference type="ARBA" id="ARBA00004442"/>
    </source>
</evidence>
<dbReference type="Gene3D" id="2.40.160.50">
    <property type="entry name" value="membrane protein fhac: a member of the omp85/tpsb transporter family"/>
    <property type="match status" value="1"/>
</dbReference>
<keyword evidence="5" id="KW-0812">Transmembrane</keyword>
<organism evidence="15 16">
    <name type="scientific">Pseudaeromonas paramecii</name>
    <dbReference type="NCBI Taxonomy" id="2138166"/>
    <lineage>
        <taxon>Bacteria</taxon>
        <taxon>Pseudomonadati</taxon>
        <taxon>Pseudomonadota</taxon>
        <taxon>Gammaproteobacteria</taxon>
        <taxon>Aeromonadales</taxon>
        <taxon>Aeromonadaceae</taxon>
        <taxon>Pseudaeromonas</taxon>
    </lineage>
</organism>
<keyword evidence="16" id="KW-1185">Reference proteome</keyword>
<proteinExistence type="inferred from homology"/>
<evidence type="ECO:0000259" key="13">
    <source>
        <dbReference type="Pfam" id="PF07244"/>
    </source>
</evidence>
<dbReference type="Proteomes" id="UP001501321">
    <property type="component" value="Unassembled WGS sequence"/>
</dbReference>
<evidence type="ECO:0000256" key="5">
    <source>
        <dbReference type="ARBA" id="ARBA00022692"/>
    </source>
</evidence>
<dbReference type="Gene3D" id="3.10.20.310">
    <property type="entry name" value="membrane protein fhac"/>
    <property type="match status" value="3"/>
</dbReference>
<evidence type="ECO:0000256" key="2">
    <source>
        <dbReference type="ARBA" id="ARBA00010248"/>
    </source>
</evidence>
<dbReference type="InterPro" id="IPR000184">
    <property type="entry name" value="Bac_surfAg_D15"/>
</dbReference>